<feature type="transmembrane region" description="Helical" evidence="9">
    <location>
        <begin position="251"/>
        <end position="269"/>
    </location>
</feature>
<comment type="caution">
    <text evidence="11">The sequence shown here is derived from an EMBL/GenBank/DDBJ whole genome shotgun (WGS) entry which is preliminary data.</text>
</comment>
<evidence type="ECO:0000313" key="11">
    <source>
        <dbReference type="EMBL" id="OIR06982.1"/>
    </source>
</evidence>
<keyword evidence="3" id="KW-0813">Transport</keyword>
<keyword evidence="5" id="KW-0592">Phosphate transport</keyword>
<sequence>MNVHVKYRVGKSRLIQIFIVILAFVITIPLIAIIAYIFKEGITKINWTFLSKIPKPVGETGGGIVNALVGSLCLVLVASIIAIPISILCGIYLSENKTSRLSYWSRLAVDVLQGVPSIVVGIVVYFWIVKPLGTFSALSGSIALAIMMLPIMIRSTEETLKMIPSSLKEAGLALGLPYHKVILKVVLPCGVSGILSGILLSIARVAGETAPLLFTAFGNPFLNTNMLKPMQSLPLIIFNYATSPYDDWHDLAWGAALVLLFIVLSLNIITKLITKRWNVQL</sequence>
<evidence type="ECO:0000256" key="9">
    <source>
        <dbReference type="SAM" id="Phobius"/>
    </source>
</evidence>
<dbReference type="InterPro" id="IPR005672">
    <property type="entry name" value="Phosphate_PstA"/>
</dbReference>
<proteinExistence type="inferred from homology"/>
<evidence type="ECO:0000256" key="5">
    <source>
        <dbReference type="ARBA" id="ARBA00022592"/>
    </source>
</evidence>
<evidence type="ECO:0000256" key="8">
    <source>
        <dbReference type="ARBA" id="ARBA00023136"/>
    </source>
</evidence>
<evidence type="ECO:0000256" key="7">
    <source>
        <dbReference type="ARBA" id="ARBA00022989"/>
    </source>
</evidence>
<keyword evidence="6 9" id="KW-0812">Transmembrane</keyword>
<dbReference type="PANTHER" id="PTHR42922:SF1">
    <property type="entry name" value="PHOSPHATE TRANSPORT SYSTEM PERMEASE PROTEIN PSTA"/>
    <property type="match status" value="1"/>
</dbReference>
<dbReference type="InterPro" id="IPR051408">
    <property type="entry name" value="Phosphate_transprt_permease"/>
</dbReference>
<dbReference type="InterPro" id="IPR000515">
    <property type="entry name" value="MetI-like"/>
</dbReference>
<name>A0A1J5T4A2_9ZZZZ</name>
<dbReference type="Gene3D" id="1.10.3720.10">
    <property type="entry name" value="MetI-like"/>
    <property type="match status" value="1"/>
</dbReference>
<dbReference type="PANTHER" id="PTHR42922">
    <property type="entry name" value="PHOSPHATE TRANSPORT SYSTEM PERMEASE PROTEIN PSTA"/>
    <property type="match status" value="1"/>
</dbReference>
<comment type="subcellular location">
    <subcellularLocation>
        <location evidence="1">Cell membrane</location>
        <topology evidence="1">Multi-pass membrane protein</topology>
    </subcellularLocation>
</comment>
<dbReference type="GO" id="GO:0005886">
    <property type="term" value="C:plasma membrane"/>
    <property type="evidence" value="ECO:0007669"/>
    <property type="project" value="UniProtKB-SubCell"/>
</dbReference>
<protein>
    <submittedName>
        <fullName evidence="11">Phosphate transport system permease protein PstA</fullName>
    </submittedName>
</protein>
<dbReference type="GO" id="GO:0035435">
    <property type="term" value="P:phosphate ion transmembrane transport"/>
    <property type="evidence" value="ECO:0007669"/>
    <property type="project" value="InterPro"/>
</dbReference>
<feature type="transmembrane region" description="Helical" evidence="9">
    <location>
        <begin position="107"/>
        <end position="128"/>
    </location>
</feature>
<keyword evidence="4" id="KW-1003">Cell membrane</keyword>
<feature type="transmembrane region" description="Helical" evidence="9">
    <location>
        <begin position="64"/>
        <end position="95"/>
    </location>
</feature>
<evidence type="ECO:0000256" key="3">
    <source>
        <dbReference type="ARBA" id="ARBA00022448"/>
    </source>
</evidence>
<feature type="transmembrane region" description="Helical" evidence="9">
    <location>
        <begin position="134"/>
        <end position="153"/>
    </location>
</feature>
<dbReference type="InterPro" id="IPR035906">
    <property type="entry name" value="MetI-like_sf"/>
</dbReference>
<comment type="similarity">
    <text evidence="2">Belongs to the binding-protein-dependent transport system permease family. CysTW subfamily.</text>
</comment>
<reference evidence="11" key="1">
    <citation type="submission" date="2016-10" db="EMBL/GenBank/DDBJ databases">
        <title>Sequence of Gallionella enrichment culture.</title>
        <authorList>
            <person name="Poehlein A."/>
            <person name="Muehling M."/>
            <person name="Daniel R."/>
        </authorList>
    </citation>
    <scope>NUCLEOTIDE SEQUENCE</scope>
</reference>
<evidence type="ECO:0000256" key="2">
    <source>
        <dbReference type="ARBA" id="ARBA00007069"/>
    </source>
</evidence>
<gene>
    <name evidence="11" type="primary">pstA_5</name>
    <name evidence="11" type="ORF">GALL_108890</name>
</gene>
<accession>A0A1J5T4A2</accession>
<keyword evidence="8 9" id="KW-0472">Membrane</keyword>
<evidence type="ECO:0000256" key="1">
    <source>
        <dbReference type="ARBA" id="ARBA00004651"/>
    </source>
</evidence>
<dbReference type="NCBIfam" id="TIGR00974">
    <property type="entry name" value="3a0107s02c"/>
    <property type="match status" value="1"/>
</dbReference>
<feature type="transmembrane region" description="Helical" evidence="9">
    <location>
        <begin position="181"/>
        <end position="203"/>
    </location>
</feature>
<dbReference type="AlphaFoldDB" id="A0A1J5T4A2"/>
<evidence type="ECO:0000256" key="6">
    <source>
        <dbReference type="ARBA" id="ARBA00022692"/>
    </source>
</evidence>
<dbReference type="GO" id="GO:0005315">
    <property type="term" value="F:phosphate transmembrane transporter activity"/>
    <property type="evidence" value="ECO:0007669"/>
    <property type="project" value="InterPro"/>
</dbReference>
<dbReference type="Pfam" id="PF00528">
    <property type="entry name" value="BPD_transp_1"/>
    <property type="match status" value="1"/>
</dbReference>
<keyword evidence="7 9" id="KW-1133">Transmembrane helix</keyword>
<dbReference type="PROSITE" id="PS50928">
    <property type="entry name" value="ABC_TM1"/>
    <property type="match status" value="1"/>
</dbReference>
<evidence type="ECO:0000256" key="4">
    <source>
        <dbReference type="ARBA" id="ARBA00022475"/>
    </source>
</evidence>
<dbReference type="EMBL" id="MLJW01000040">
    <property type="protein sequence ID" value="OIR06982.1"/>
    <property type="molecule type" value="Genomic_DNA"/>
</dbReference>
<feature type="domain" description="ABC transmembrane type-1" evidence="10">
    <location>
        <begin position="68"/>
        <end position="270"/>
    </location>
</feature>
<dbReference type="SUPFAM" id="SSF161098">
    <property type="entry name" value="MetI-like"/>
    <property type="match status" value="1"/>
</dbReference>
<organism evidence="11">
    <name type="scientific">mine drainage metagenome</name>
    <dbReference type="NCBI Taxonomy" id="410659"/>
    <lineage>
        <taxon>unclassified sequences</taxon>
        <taxon>metagenomes</taxon>
        <taxon>ecological metagenomes</taxon>
    </lineage>
</organism>
<evidence type="ECO:0000259" key="10">
    <source>
        <dbReference type="PROSITE" id="PS50928"/>
    </source>
</evidence>
<dbReference type="CDD" id="cd06261">
    <property type="entry name" value="TM_PBP2"/>
    <property type="match status" value="1"/>
</dbReference>
<feature type="transmembrane region" description="Helical" evidence="9">
    <location>
        <begin position="14"/>
        <end position="38"/>
    </location>
</feature>